<reference evidence="4" key="1">
    <citation type="submission" date="2017-05" db="EMBL/GenBank/DDBJ databases">
        <authorList>
            <person name="Kirkegaard R."/>
            <person name="Mcilroy J S."/>
        </authorList>
    </citation>
    <scope>NUCLEOTIDE SEQUENCE [LARGE SCALE GENOMIC DNA]</scope>
</reference>
<sequence>MTVRIRILYTIPNFITAGSGRVLANIALGLDREKFQPTVCVSRKGGSIEAELGASGIPVIEAPFTVSAKPYPGLLRRTCQAARVFKPYKFDLWHSWHYADDYTEPLIARLAGTKHWVYTKKAMGWGSRAWLLRSLLSTRIVADNTEMEEKFFNKWGLRKKVRLIPHGVNHRIFKPLPSNKKYYLNKFNLSEEAVLIGCVAHLVPVKGHPTLIEAVNNFSNVHLLLAGKQNDREYFSQLQAQVKILDLIEKVHFLDFIENIPEFLSAIDIAVLPTWDRWRREGCPVALLEAMACGKACIATDVPGSRDIIEDGISGLLVPPEDPHALANAIQRLIDDPELRQQLGLAARQRVETHYTIEKEVAAHEQLYREILKGMSR</sequence>
<protein>
    <submittedName>
        <fullName evidence="3">Putative Predicted glycosyltransferase</fullName>
    </submittedName>
</protein>
<dbReference type="Gene3D" id="3.40.50.2000">
    <property type="entry name" value="Glycogen Phosphorylase B"/>
    <property type="match status" value="2"/>
</dbReference>
<feature type="domain" description="Glycosyltransferase subfamily 4-like N-terminal" evidence="2">
    <location>
        <begin position="18"/>
        <end position="170"/>
    </location>
</feature>
<dbReference type="SUPFAM" id="SSF53756">
    <property type="entry name" value="UDP-Glycosyltransferase/glycogen phosphorylase"/>
    <property type="match status" value="1"/>
</dbReference>
<dbReference type="AlphaFoldDB" id="A0A1Y6K5M5"/>
<gene>
    <name evidence="3" type="ORF">CFX1CAM_1123</name>
</gene>
<dbReference type="InterPro" id="IPR001296">
    <property type="entry name" value="Glyco_trans_1"/>
</dbReference>
<dbReference type="EMBL" id="LT859958">
    <property type="protein sequence ID" value="SMX54188.1"/>
    <property type="molecule type" value="Genomic_DNA"/>
</dbReference>
<dbReference type="GO" id="GO:0016757">
    <property type="term" value="F:glycosyltransferase activity"/>
    <property type="evidence" value="ECO:0007669"/>
    <property type="project" value="InterPro"/>
</dbReference>
<name>A0A1Y6K5M5_9CHLR</name>
<accession>A0A1Y6K5M5</accession>
<dbReference type="OrthoDB" id="9804196at2"/>
<organism evidence="3 4">
    <name type="scientific">Candidatus Brevifilum fermentans</name>
    <dbReference type="NCBI Taxonomy" id="1986204"/>
    <lineage>
        <taxon>Bacteria</taxon>
        <taxon>Bacillati</taxon>
        <taxon>Chloroflexota</taxon>
        <taxon>Anaerolineae</taxon>
        <taxon>Anaerolineales</taxon>
        <taxon>Anaerolineaceae</taxon>
        <taxon>Candidatus Brevifilum</taxon>
    </lineage>
</organism>
<evidence type="ECO:0000259" key="1">
    <source>
        <dbReference type="Pfam" id="PF00534"/>
    </source>
</evidence>
<evidence type="ECO:0000313" key="3">
    <source>
        <dbReference type="EMBL" id="SMX54188.1"/>
    </source>
</evidence>
<dbReference type="KEGG" id="abat:CFX1CAM_1123"/>
<evidence type="ECO:0000313" key="4">
    <source>
        <dbReference type="Proteomes" id="UP000195514"/>
    </source>
</evidence>
<evidence type="ECO:0000259" key="2">
    <source>
        <dbReference type="Pfam" id="PF13439"/>
    </source>
</evidence>
<proteinExistence type="predicted"/>
<keyword evidence="4" id="KW-1185">Reference proteome</keyword>
<dbReference type="Proteomes" id="UP000195514">
    <property type="component" value="Chromosome I"/>
</dbReference>
<keyword evidence="3" id="KW-0808">Transferase</keyword>
<feature type="domain" description="Glycosyl transferase family 1" evidence="1">
    <location>
        <begin position="185"/>
        <end position="350"/>
    </location>
</feature>
<dbReference type="InterPro" id="IPR028098">
    <property type="entry name" value="Glyco_trans_4-like_N"/>
</dbReference>
<dbReference type="PANTHER" id="PTHR12526:SF634">
    <property type="entry name" value="BLL3361 PROTEIN"/>
    <property type="match status" value="1"/>
</dbReference>
<dbReference type="Pfam" id="PF13439">
    <property type="entry name" value="Glyco_transf_4"/>
    <property type="match status" value="1"/>
</dbReference>
<dbReference type="PANTHER" id="PTHR12526">
    <property type="entry name" value="GLYCOSYLTRANSFERASE"/>
    <property type="match status" value="1"/>
</dbReference>
<dbReference type="Pfam" id="PF00534">
    <property type="entry name" value="Glycos_transf_1"/>
    <property type="match status" value="1"/>
</dbReference>